<dbReference type="OrthoDB" id="35645at10239"/>
<organism evidence="1 2">
    <name type="scientific">Streptococcus phage A25</name>
    <dbReference type="NCBI Taxonomy" id="1701850"/>
    <lineage>
        <taxon>Viruses</taxon>
        <taxon>Duplodnaviria</taxon>
        <taxon>Heunggongvirae</taxon>
        <taxon>Uroviricota</taxon>
        <taxon>Caudoviricetes</taxon>
        <taxon>Stonewallvirus</taxon>
        <taxon>Stonewallvirus A25</taxon>
    </lineage>
</organism>
<sequence length="122" mass="13850">MGRTFDLGGNDEEITFNIGDESLCFRSTDDRLKSMTEQASDLKAKAETIDDSDEWKARSELKALLDEFFEIMFDETAPQKIYVAAGENAMAYLKVFLKIADALQETKAEKENDAIFKKYLAE</sequence>
<reference evidence="1 2" key="1">
    <citation type="submission" date="2015-08" db="EMBL/GenBank/DDBJ databases">
        <title>Complete genome sequence of transducing bacteriophage A25 of Streptococcus pyogenes.</title>
        <authorList>
            <person name="McCullor K.A."/>
            <person name="King C.J."/>
            <person name="Postoak B.M."/>
            <person name="McShan W.M."/>
        </authorList>
    </citation>
    <scope>NUCLEOTIDE SEQUENCE [LARGE SCALE GENOMIC DNA]</scope>
</reference>
<proteinExistence type="predicted"/>
<gene>
    <name evidence="1" type="ORF">A25_36</name>
</gene>
<dbReference type="RefSeq" id="YP_009191543.1">
    <property type="nucleotide sequence ID" value="NC_028697.1"/>
</dbReference>
<name>A0A0M3ULP5_9CAUD</name>
<dbReference type="Proteomes" id="UP000201602">
    <property type="component" value="Segment"/>
</dbReference>
<dbReference type="KEGG" id="vg:26519734"/>
<keyword evidence="2" id="KW-1185">Reference proteome</keyword>
<accession>A0A0M3ULP5</accession>
<evidence type="ECO:0000313" key="1">
    <source>
        <dbReference type="EMBL" id="ALF02716.1"/>
    </source>
</evidence>
<dbReference type="EMBL" id="KT388093">
    <property type="protein sequence ID" value="ALF02716.1"/>
    <property type="molecule type" value="Genomic_DNA"/>
</dbReference>
<dbReference type="GeneID" id="26519734"/>
<protein>
    <submittedName>
        <fullName evidence="1">Uncharacterized protein</fullName>
    </submittedName>
</protein>
<evidence type="ECO:0000313" key="2">
    <source>
        <dbReference type="Proteomes" id="UP000201602"/>
    </source>
</evidence>